<accession>A0ABT9SQC9</accession>
<evidence type="ECO:0000313" key="2">
    <source>
        <dbReference type="Proteomes" id="UP001235513"/>
    </source>
</evidence>
<name>A0ABT9SQC9_9FLAO</name>
<gene>
    <name evidence="1" type="ORF">J2T04_003552</name>
</gene>
<comment type="caution">
    <text evidence="1">The sequence shown here is derived from an EMBL/GenBank/DDBJ whole genome shotgun (WGS) entry which is preliminary data.</text>
</comment>
<evidence type="ECO:0000313" key="1">
    <source>
        <dbReference type="EMBL" id="MDP9961641.1"/>
    </source>
</evidence>
<keyword evidence="2" id="KW-1185">Reference proteome</keyword>
<dbReference type="Proteomes" id="UP001235513">
    <property type="component" value="Unassembled WGS sequence"/>
</dbReference>
<protein>
    <submittedName>
        <fullName evidence="1">Uncharacterized protein</fullName>
    </submittedName>
</protein>
<dbReference type="RefSeq" id="WP_306845886.1">
    <property type="nucleotide sequence ID" value="NZ_JAUSRL010000006.1"/>
</dbReference>
<organism evidence="1 2">
    <name type="scientific">Chryseobacterium lathyri</name>
    <dbReference type="NCBI Taxonomy" id="395933"/>
    <lineage>
        <taxon>Bacteria</taxon>
        <taxon>Pseudomonadati</taxon>
        <taxon>Bacteroidota</taxon>
        <taxon>Flavobacteriia</taxon>
        <taxon>Flavobacteriales</taxon>
        <taxon>Weeksellaceae</taxon>
        <taxon>Chryseobacterium group</taxon>
        <taxon>Chryseobacterium</taxon>
    </lineage>
</organism>
<proteinExistence type="predicted"/>
<sequence length="48" mass="5766">MPKQNTQFVIPVGNLTKWFDKVNPYSLDSFRMTKKWQKKSLENSNDFK</sequence>
<reference evidence="1 2" key="1">
    <citation type="submission" date="2023-07" db="EMBL/GenBank/DDBJ databases">
        <title>Sorghum-associated microbial communities from plants grown in Nebraska, USA.</title>
        <authorList>
            <person name="Schachtman D."/>
        </authorList>
    </citation>
    <scope>NUCLEOTIDE SEQUENCE [LARGE SCALE GENOMIC DNA]</scope>
    <source>
        <strain evidence="1 2">CC351</strain>
    </source>
</reference>
<dbReference type="EMBL" id="JAUSRL010000006">
    <property type="protein sequence ID" value="MDP9961641.1"/>
    <property type="molecule type" value="Genomic_DNA"/>
</dbReference>